<dbReference type="EMBL" id="BMAO01015590">
    <property type="protein sequence ID" value="GFR02819.1"/>
    <property type="molecule type" value="Genomic_DNA"/>
</dbReference>
<accession>A0A8X6GGS3</accession>
<proteinExistence type="predicted"/>
<evidence type="ECO:0000313" key="2">
    <source>
        <dbReference type="EMBL" id="GFR02819.1"/>
    </source>
</evidence>
<feature type="transmembrane region" description="Helical" evidence="1">
    <location>
        <begin position="62"/>
        <end position="95"/>
    </location>
</feature>
<gene>
    <name evidence="2" type="ORF">TNCT_232901</name>
</gene>
<keyword evidence="3" id="KW-1185">Reference proteome</keyword>
<reference evidence="2" key="1">
    <citation type="submission" date="2020-07" db="EMBL/GenBank/DDBJ databases">
        <title>Multicomponent nature underlies the extraordinary mechanical properties of spider dragline silk.</title>
        <authorList>
            <person name="Kono N."/>
            <person name="Nakamura H."/>
            <person name="Mori M."/>
            <person name="Yoshida Y."/>
            <person name="Ohtoshi R."/>
            <person name="Malay A.D."/>
            <person name="Moran D.A.P."/>
            <person name="Tomita M."/>
            <person name="Numata K."/>
            <person name="Arakawa K."/>
        </authorList>
    </citation>
    <scope>NUCLEOTIDE SEQUENCE</scope>
</reference>
<dbReference type="AlphaFoldDB" id="A0A8X6GGS3"/>
<keyword evidence="1" id="KW-0812">Transmembrane</keyword>
<feature type="transmembrane region" description="Helical" evidence="1">
    <location>
        <begin position="34"/>
        <end position="56"/>
    </location>
</feature>
<evidence type="ECO:0000313" key="3">
    <source>
        <dbReference type="Proteomes" id="UP000887116"/>
    </source>
</evidence>
<comment type="caution">
    <text evidence="2">The sequence shown here is derived from an EMBL/GenBank/DDBJ whole genome shotgun (WGS) entry which is preliminary data.</text>
</comment>
<protein>
    <submittedName>
        <fullName evidence="2">Uncharacterized protein</fullName>
    </submittedName>
</protein>
<organism evidence="2 3">
    <name type="scientific">Trichonephila clavata</name>
    <name type="common">Joro spider</name>
    <name type="synonym">Nephila clavata</name>
    <dbReference type="NCBI Taxonomy" id="2740835"/>
    <lineage>
        <taxon>Eukaryota</taxon>
        <taxon>Metazoa</taxon>
        <taxon>Ecdysozoa</taxon>
        <taxon>Arthropoda</taxon>
        <taxon>Chelicerata</taxon>
        <taxon>Arachnida</taxon>
        <taxon>Araneae</taxon>
        <taxon>Araneomorphae</taxon>
        <taxon>Entelegynae</taxon>
        <taxon>Araneoidea</taxon>
        <taxon>Nephilidae</taxon>
        <taxon>Trichonephila</taxon>
    </lineage>
</organism>
<sequence length="128" mass="14289">MLIEPQRVIISHKELESSKGPSLQGLRFKISTGLYILIISTGLYILIISTGLYILIISTGLYILIIISTGLYILIIISTGLYILIIISTGLYILIKYLHFDNIPQGIRVLPPKDLVYKGLGLRYLLVS</sequence>
<keyword evidence="1" id="KW-0472">Membrane</keyword>
<evidence type="ECO:0000256" key="1">
    <source>
        <dbReference type="SAM" id="Phobius"/>
    </source>
</evidence>
<name>A0A8X6GGS3_TRICU</name>
<keyword evidence="1" id="KW-1133">Transmembrane helix</keyword>
<dbReference type="Proteomes" id="UP000887116">
    <property type="component" value="Unassembled WGS sequence"/>
</dbReference>